<sequence length="105" mass="11275">MSQSASKPIRVAHDFNWGAATVRSSRTTHHRARMVVIPRAGPVGFPENLGSAFAAQPSESCKRSFGTDASDCFTAARPPMSARPSATPCNPCLIPYLMATGREIR</sequence>
<dbReference type="KEGG" id="mmor:MMOR_09970"/>
<dbReference type="Proteomes" id="UP000466681">
    <property type="component" value="Chromosome"/>
</dbReference>
<evidence type="ECO:0000313" key="1">
    <source>
        <dbReference type="EMBL" id="BBX00061.1"/>
    </source>
</evidence>
<dbReference type="EMBL" id="AP022560">
    <property type="protein sequence ID" value="BBX00061.1"/>
    <property type="molecule type" value="Genomic_DNA"/>
</dbReference>
<accession>A0AAD1M4W4</accession>
<organism evidence="1 2">
    <name type="scientific">Mycolicibacterium moriokaense</name>
    <dbReference type="NCBI Taxonomy" id="39691"/>
    <lineage>
        <taxon>Bacteria</taxon>
        <taxon>Bacillati</taxon>
        <taxon>Actinomycetota</taxon>
        <taxon>Actinomycetes</taxon>
        <taxon>Mycobacteriales</taxon>
        <taxon>Mycobacteriaceae</taxon>
        <taxon>Mycolicibacterium</taxon>
    </lineage>
</organism>
<evidence type="ECO:0000313" key="2">
    <source>
        <dbReference type="Proteomes" id="UP000466681"/>
    </source>
</evidence>
<name>A0AAD1M4W4_9MYCO</name>
<keyword evidence="2" id="KW-1185">Reference proteome</keyword>
<gene>
    <name evidence="1" type="ORF">MMOR_09970</name>
</gene>
<dbReference type="AlphaFoldDB" id="A0AAD1M4W4"/>
<protein>
    <submittedName>
        <fullName evidence="1">Uncharacterized protein</fullName>
    </submittedName>
</protein>
<proteinExistence type="predicted"/>
<reference evidence="1 2" key="1">
    <citation type="journal article" date="2019" name="Emerg. Microbes Infect.">
        <title>Comprehensive subspecies identification of 175 nontuberculous mycobacteria species based on 7547 genomic profiles.</title>
        <authorList>
            <person name="Matsumoto Y."/>
            <person name="Kinjo T."/>
            <person name="Motooka D."/>
            <person name="Nabeya D."/>
            <person name="Jung N."/>
            <person name="Uechi K."/>
            <person name="Horii T."/>
            <person name="Iida T."/>
            <person name="Fujita J."/>
            <person name="Nakamura S."/>
        </authorList>
    </citation>
    <scope>NUCLEOTIDE SEQUENCE [LARGE SCALE GENOMIC DNA]</scope>
    <source>
        <strain evidence="1 2">JCM 6375</strain>
    </source>
</reference>